<keyword evidence="4 6" id="KW-1133">Transmembrane helix</keyword>
<dbReference type="OrthoDB" id="34284at2"/>
<dbReference type="InterPro" id="IPR000620">
    <property type="entry name" value="EamA_dom"/>
</dbReference>
<dbReference type="PATRIC" id="fig|86416.3.peg.2198"/>
<accession>R4K9A7</accession>
<name>R4K9A7_CLOPA</name>
<comment type="subcellular location">
    <subcellularLocation>
        <location evidence="1">Membrane</location>
        <topology evidence="1">Multi-pass membrane protein</topology>
    </subcellularLocation>
</comment>
<reference evidence="8 9" key="1">
    <citation type="submission" date="2012-01" db="EMBL/GenBank/DDBJ databases">
        <title>Complete sequence of chromosome of Clostridium pasteurianum BC1.</title>
        <authorList>
            <consortium name="US DOE Joint Genome Institute"/>
            <person name="Lucas S."/>
            <person name="Han J."/>
            <person name="Lapidus A."/>
            <person name="Cheng J.-F."/>
            <person name="Goodwin L."/>
            <person name="Pitluck S."/>
            <person name="Peters L."/>
            <person name="Mikhailova N."/>
            <person name="Teshima H."/>
            <person name="Detter J.C."/>
            <person name="Han C."/>
            <person name="Tapia R."/>
            <person name="Land M."/>
            <person name="Hauser L."/>
            <person name="Kyrpides N."/>
            <person name="Ivanova N."/>
            <person name="Pagani I."/>
            <person name="Dunn J."/>
            <person name="Taghavi S."/>
            <person name="Francis A."/>
            <person name="van der Lelie D."/>
            <person name="Woyke T."/>
        </authorList>
    </citation>
    <scope>NUCLEOTIDE SEQUENCE [LARGE SCALE GENOMIC DNA]</scope>
    <source>
        <strain evidence="8 9">BC1</strain>
    </source>
</reference>
<evidence type="ECO:0000256" key="5">
    <source>
        <dbReference type="ARBA" id="ARBA00023136"/>
    </source>
</evidence>
<evidence type="ECO:0000313" key="8">
    <source>
        <dbReference type="EMBL" id="AGK97099.1"/>
    </source>
</evidence>
<evidence type="ECO:0000256" key="6">
    <source>
        <dbReference type="SAM" id="Phobius"/>
    </source>
</evidence>
<evidence type="ECO:0000313" key="9">
    <source>
        <dbReference type="Proteomes" id="UP000013523"/>
    </source>
</evidence>
<dbReference type="eggNOG" id="COG0697">
    <property type="taxonomic scope" value="Bacteria"/>
</dbReference>
<feature type="domain" description="EamA" evidence="7">
    <location>
        <begin position="6"/>
        <end position="136"/>
    </location>
</feature>
<dbReference type="SUPFAM" id="SSF103481">
    <property type="entry name" value="Multidrug resistance efflux transporter EmrE"/>
    <property type="match status" value="2"/>
</dbReference>
<dbReference type="EMBL" id="CP003261">
    <property type="protein sequence ID" value="AGK97099.1"/>
    <property type="molecule type" value="Genomic_DNA"/>
</dbReference>
<dbReference type="PANTHER" id="PTHR32322">
    <property type="entry name" value="INNER MEMBRANE TRANSPORTER"/>
    <property type="match status" value="1"/>
</dbReference>
<dbReference type="Proteomes" id="UP000013523">
    <property type="component" value="Chromosome"/>
</dbReference>
<evidence type="ECO:0000256" key="2">
    <source>
        <dbReference type="ARBA" id="ARBA00007362"/>
    </source>
</evidence>
<dbReference type="HOGENOM" id="CLU_033863_5_2_9"/>
<evidence type="ECO:0000259" key="7">
    <source>
        <dbReference type="Pfam" id="PF00892"/>
    </source>
</evidence>
<dbReference type="AlphaFoldDB" id="R4K9A7"/>
<organism evidence="8 9">
    <name type="scientific">Clostridium pasteurianum BC1</name>
    <dbReference type="NCBI Taxonomy" id="86416"/>
    <lineage>
        <taxon>Bacteria</taxon>
        <taxon>Bacillati</taxon>
        <taxon>Bacillota</taxon>
        <taxon>Clostridia</taxon>
        <taxon>Eubacteriales</taxon>
        <taxon>Clostridiaceae</taxon>
        <taxon>Clostridium</taxon>
    </lineage>
</organism>
<feature type="transmembrane region" description="Helical" evidence="6">
    <location>
        <begin position="178"/>
        <end position="197"/>
    </location>
</feature>
<evidence type="ECO:0000256" key="4">
    <source>
        <dbReference type="ARBA" id="ARBA00022989"/>
    </source>
</evidence>
<keyword evidence="9" id="KW-1185">Reference proteome</keyword>
<dbReference type="InterPro" id="IPR050638">
    <property type="entry name" value="AA-Vitamin_Transporters"/>
</dbReference>
<protein>
    <submittedName>
        <fullName evidence="8">DMT(Drug/metabolite transporter) superfamily permease</fullName>
    </submittedName>
</protein>
<feature type="transmembrane region" description="Helical" evidence="6">
    <location>
        <begin position="95"/>
        <end position="113"/>
    </location>
</feature>
<feature type="transmembrane region" description="Helical" evidence="6">
    <location>
        <begin position="38"/>
        <end position="56"/>
    </location>
</feature>
<dbReference type="PANTHER" id="PTHR32322:SF9">
    <property type="entry name" value="AMINO-ACID METABOLITE EFFLUX PUMP-RELATED"/>
    <property type="match status" value="1"/>
</dbReference>
<dbReference type="KEGG" id="cpas:Clopa_2223"/>
<dbReference type="InterPro" id="IPR037185">
    <property type="entry name" value="EmrE-like"/>
</dbReference>
<dbReference type="Pfam" id="PF00892">
    <property type="entry name" value="EamA"/>
    <property type="match status" value="2"/>
</dbReference>
<feature type="transmembrane region" description="Helical" evidence="6">
    <location>
        <begin position="238"/>
        <end position="257"/>
    </location>
</feature>
<feature type="transmembrane region" description="Helical" evidence="6">
    <location>
        <begin position="146"/>
        <end position="166"/>
    </location>
</feature>
<feature type="transmembrane region" description="Helical" evidence="6">
    <location>
        <begin position="209"/>
        <end position="231"/>
    </location>
</feature>
<feature type="domain" description="EamA" evidence="7">
    <location>
        <begin position="148"/>
        <end position="282"/>
    </location>
</feature>
<feature type="transmembrane region" description="Helical" evidence="6">
    <location>
        <begin position="263"/>
        <end position="281"/>
    </location>
</feature>
<comment type="similarity">
    <text evidence="2">Belongs to the EamA transporter family.</text>
</comment>
<keyword evidence="5 6" id="KW-0472">Membrane</keyword>
<evidence type="ECO:0000256" key="1">
    <source>
        <dbReference type="ARBA" id="ARBA00004141"/>
    </source>
</evidence>
<feature type="transmembrane region" description="Helical" evidence="6">
    <location>
        <begin position="122"/>
        <end position="140"/>
    </location>
</feature>
<gene>
    <name evidence="8" type="ORF">Clopa_2223</name>
</gene>
<evidence type="ECO:0000256" key="3">
    <source>
        <dbReference type="ARBA" id="ARBA00022692"/>
    </source>
</evidence>
<feature type="transmembrane region" description="Helical" evidence="6">
    <location>
        <begin position="68"/>
        <end position="89"/>
    </location>
</feature>
<dbReference type="GO" id="GO:0016020">
    <property type="term" value="C:membrane"/>
    <property type="evidence" value="ECO:0007669"/>
    <property type="project" value="UniProtKB-SubCell"/>
</dbReference>
<keyword evidence="3 6" id="KW-0812">Transmembrane</keyword>
<sequence length="299" mass="33011">MKTKYFLAIILLSALWGFSFLFMKISSPEMGAIFTTNLRVLISAITLIIICCLNKCKISFLKMWREYFILGLLNAALPFALICTAELHITASLAAILNATTPTFTAIVSVIWSKEHLNMKKVLGLILGFLGVIVLVGLTSTHVSNIWIYALLSILAAFSYGFVGVYSSLKISKNVPPLNLAFGQQLAATIILLPFSILTLPKQVPSSRAIISVILLGILCTSIAYLIYFYLIREVGAVKTLSVTFLVPVFGIIWAALFLREKITIQNIIGLIIIAVSIILINNRIPYKKKIQTLENKVI</sequence>
<feature type="transmembrane region" description="Helical" evidence="6">
    <location>
        <begin position="5"/>
        <end position="26"/>
    </location>
</feature>
<proteinExistence type="inferred from homology"/>
<dbReference type="RefSeq" id="WP_015615405.1">
    <property type="nucleotide sequence ID" value="NC_021182.1"/>
</dbReference>